<feature type="transmembrane region" description="Helical" evidence="1">
    <location>
        <begin position="441"/>
        <end position="460"/>
    </location>
</feature>
<proteinExistence type="predicted"/>
<evidence type="ECO:0000313" key="3">
    <source>
        <dbReference type="Proteomes" id="UP000324800"/>
    </source>
</evidence>
<gene>
    <name evidence="2" type="ORF">EZS28_011174</name>
</gene>
<sequence length="461" mass="51678">MCKNLFSKLANLANHDLQQIVASFHFCSAIWSVLFNEDRDQYVSITDFPLLDPNKDETSDNFRLFEEGELETLETAKRTDFNYQQCQSIKDAVDVSYYPLFGLVAYLREKVNIAPSMVYAIEALPEEIKSNLSSVLYEHFLSFGCYGSWEQIHLGFEINGIVSSECISNNASELPNYYGAKFSEVPPKPTVCDDNTTDIKEYAKGFKYGEIARVSNDELKLYLTRVGPVSGFITYYDNVRPDGTDGDIFYGWEGNEWLVAKRRTETSEEFEQVTYYTEERIPFLKDSTNPSALTDGSVFFINCRHPSAETSATVCPCPTDADLLEADPRKDTICKEQVDPEPEICTQKDQPSSECICPEVASGTYTKAQCDQDKLCRVLTGKTEVVCPCVDGDERAFCITCTAKDTPSSECKCPSSTTGDYTKAQCEEDKASTEKESTGSIRITLSVIIAAVMIPIFALFW</sequence>
<keyword evidence="1" id="KW-1133">Transmembrane helix</keyword>
<keyword evidence="1" id="KW-0472">Membrane</keyword>
<keyword evidence="1" id="KW-0812">Transmembrane</keyword>
<dbReference type="EMBL" id="SNRW01002276">
    <property type="protein sequence ID" value="KAA6393297.1"/>
    <property type="molecule type" value="Genomic_DNA"/>
</dbReference>
<accession>A0A5J4WE97</accession>
<evidence type="ECO:0000256" key="1">
    <source>
        <dbReference type="SAM" id="Phobius"/>
    </source>
</evidence>
<reference evidence="2 3" key="1">
    <citation type="submission" date="2019-03" db="EMBL/GenBank/DDBJ databases">
        <title>Single cell metagenomics reveals metabolic interactions within the superorganism composed of flagellate Streblomastix strix and complex community of Bacteroidetes bacteria on its surface.</title>
        <authorList>
            <person name="Treitli S.C."/>
            <person name="Kolisko M."/>
            <person name="Husnik F."/>
            <person name="Keeling P."/>
            <person name="Hampl V."/>
        </authorList>
    </citation>
    <scope>NUCLEOTIDE SEQUENCE [LARGE SCALE GENOMIC DNA]</scope>
    <source>
        <strain evidence="2">ST1C</strain>
    </source>
</reference>
<organism evidence="2 3">
    <name type="scientific">Streblomastix strix</name>
    <dbReference type="NCBI Taxonomy" id="222440"/>
    <lineage>
        <taxon>Eukaryota</taxon>
        <taxon>Metamonada</taxon>
        <taxon>Preaxostyla</taxon>
        <taxon>Oxymonadida</taxon>
        <taxon>Streblomastigidae</taxon>
        <taxon>Streblomastix</taxon>
    </lineage>
</organism>
<name>A0A5J4WE97_9EUKA</name>
<comment type="caution">
    <text evidence="2">The sequence shown here is derived from an EMBL/GenBank/DDBJ whole genome shotgun (WGS) entry which is preliminary data.</text>
</comment>
<protein>
    <submittedName>
        <fullName evidence="2">Uncharacterized protein</fullName>
    </submittedName>
</protein>
<dbReference type="AlphaFoldDB" id="A0A5J4WE97"/>
<evidence type="ECO:0000313" key="2">
    <source>
        <dbReference type="EMBL" id="KAA6393297.1"/>
    </source>
</evidence>
<dbReference type="Proteomes" id="UP000324800">
    <property type="component" value="Unassembled WGS sequence"/>
</dbReference>